<name>A0ABR8GPV4_9CYAN</name>
<keyword evidence="2" id="KW-0472">Membrane</keyword>
<organism evidence="3 4">
    <name type="scientific">Scytonema hofmannii FACHB-248</name>
    <dbReference type="NCBI Taxonomy" id="1842502"/>
    <lineage>
        <taxon>Bacteria</taxon>
        <taxon>Bacillati</taxon>
        <taxon>Cyanobacteriota</taxon>
        <taxon>Cyanophyceae</taxon>
        <taxon>Nostocales</taxon>
        <taxon>Scytonemataceae</taxon>
        <taxon>Scytonema</taxon>
    </lineage>
</organism>
<feature type="region of interest" description="Disordered" evidence="1">
    <location>
        <begin position="1"/>
        <end position="56"/>
    </location>
</feature>
<evidence type="ECO:0000313" key="4">
    <source>
        <dbReference type="Proteomes" id="UP000660380"/>
    </source>
</evidence>
<dbReference type="Proteomes" id="UP000660380">
    <property type="component" value="Unassembled WGS sequence"/>
</dbReference>
<feature type="transmembrane region" description="Helical" evidence="2">
    <location>
        <begin position="77"/>
        <end position="100"/>
    </location>
</feature>
<gene>
    <name evidence="3" type="ORF">H6G81_13265</name>
</gene>
<keyword evidence="2" id="KW-1133">Transmembrane helix</keyword>
<keyword evidence="2" id="KW-0812">Transmembrane</keyword>
<evidence type="ECO:0000256" key="2">
    <source>
        <dbReference type="SAM" id="Phobius"/>
    </source>
</evidence>
<sequence length="678" mass="75486">MTERDIPESWSSARATEPDKITGLSPSPERSETHVSGVPANGSTSKSVKRRKIRNSDQETVTPSTFYGKIPNWMKSWVLWTVLLALVPGSIGFISMAMLLKLPTAPNCPSIFWPLASASVRLHCAQLAASKQTVNDLLQAIALVDQLPENHPLRLEINRNLEEWSRSILQLADQSFQSGKLDEAIATARKIPKDLSADKLVDEQISKWQSTWSKGEKIYQTAENELRQTHWQSAFMVASKLLRVDNKYWQTAKYDQLNSLIVSAREDGEKLAKANSLAEDSGVDNLLKAIKVAESIGQNSYVYQKAQARVSVFGRKMLALAQKQLDRRDADEALEIVSKIPASTKLKLEIEDFTAIADAQRNAWIGTVSGLETAIAQAQQIDPSRPVYDKAQKLIARWQLEIEDVANLDKARTLANQGTVSDLNAAIAQARLIPVSNPRGSEARQDIGQWRAQVETIEDKPYLERAEQIGFIEDVNSLQAAIAEASQIRNGRALYPEARRKIRTWTAKIQRIEDQPYLDQARDIARSGDLASAIKAAEQIASSGRALSGEAQASIDDWRGQIRARQNWRQAREVALAGTPEALSEAIQLADRVPSRSLLRNDVNPAIDQWSQQLLDIARSQSESDITQGIETAKLIPQGSAAYSAAREQIRNWRELLKPQPEPEPEQFPQESTTTEQQ</sequence>
<protein>
    <submittedName>
        <fullName evidence="3">Chromosome segregation ATPase</fullName>
    </submittedName>
</protein>
<accession>A0ABR8GPV4</accession>
<dbReference type="EMBL" id="JACJTA010000024">
    <property type="protein sequence ID" value="MBD2605475.1"/>
    <property type="molecule type" value="Genomic_DNA"/>
</dbReference>
<proteinExistence type="predicted"/>
<evidence type="ECO:0000256" key="1">
    <source>
        <dbReference type="SAM" id="MobiDB-lite"/>
    </source>
</evidence>
<reference evidence="3 4" key="1">
    <citation type="journal article" date="2020" name="ISME J.">
        <title>Comparative genomics reveals insights into cyanobacterial evolution and habitat adaptation.</title>
        <authorList>
            <person name="Chen M.Y."/>
            <person name="Teng W.K."/>
            <person name="Zhao L."/>
            <person name="Hu C.X."/>
            <person name="Zhou Y.K."/>
            <person name="Han B.P."/>
            <person name="Song L.R."/>
            <person name="Shu W.S."/>
        </authorList>
    </citation>
    <scope>NUCLEOTIDE SEQUENCE [LARGE SCALE GENOMIC DNA]</scope>
    <source>
        <strain evidence="3 4">FACHB-248</strain>
    </source>
</reference>
<evidence type="ECO:0000313" key="3">
    <source>
        <dbReference type="EMBL" id="MBD2605475.1"/>
    </source>
</evidence>
<comment type="caution">
    <text evidence="3">The sequence shown here is derived from an EMBL/GenBank/DDBJ whole genome shotgun (WGS) entry which is preliminary data.</text>
</comment>
<feature type="compositionally biased region" description="Low complexity" evidence="1">
    <location>
        <begin position="667"/>
        <end position="678"/>
    </location>
</feature>
<keyword evidence="4" id="KW-1185">Reference proteome</keyword>
<feature type="region of interest" description="Disordered" evidence="1">
    <location>
        <begin position="655"/>
        <end position="678"/>
    </location>
</feature>
<dbReference type="RefSeq" id="WP_029632672.1">
    <property type="nucleotide sequence ID" value="NZ_JACJTA010000024.1"/>
</dbReference>